<keyword evidence="3" id="KW-1185">Reference proteome</keyword>
<gene>
    <name evidence="2" type="primary">PLESTB004299</name>
    <name evidence="2" type="ORF">PLESTB_000020300</name>
</gene>
<dbReference type="AlphaFoldDB" id="A0A9W6BA44"/>
<evidence type="ECO:0000256" key="1">
    <source>
        <dbReference type="SAM" id="SignalP"/>
    </source>
</evidence>
<sequence>MSLPSVMLMNWLAPMYLAYLECSTAAAAVAATKAEAKQMDEDAGAAAAAAASILRHEAESWEAQLQCLDVPHHLMTVMTALVRTPPSPSWAKLLAAFVSALLHLTVAFPRQAHSLLLTKVTPRLDLLAWLPFAFRAGFGGLDGSSDDVWRLFLELAPALAAGEDLSGHRGVLARLRACEGGWAARLAVLLPPPCFVDEALRRMSLCANKDCDDLEGANEWGPMAIRRRGVH</sequence>
<name>A0A9W6BA44_9CHLO</name>
<evidence type="ECO:0008006" key="4">
    <source>
        <dbReference type="Google" id="ProtNLM"/>
    </source>
</evidence>
<accession>A0A9W6BA44</accession>
<comment type="caution">
    <text evidence="2">The sequence shown here is derived from an EMBL/GenBank/DDBJ whole genome shotgun (WGS) entry which is preliminary data.</text>
</comment>
<feature type="signal peptide" evidence="1">
    <location>
        <begin position="1"/>
        <end position="18"/>
    </location>
</feature>
<evidence type="ECO:0000313" key="2">
    <source>
        <dbReference type="EMBL" id="GLC47736.1"/>
    </source>
</evidence>
<keyword evidence="1" id="KW-0732">Signal</keyword>
<reference evidence="2 3" key="1">
    <citation type="journal article" date="2023" name="Commun. Biol.">
        <title>Reorganization of the ancestral sex-determining regions during the evolution of trioecy in Pleodorina starrii.</title>
        <authorList>
            <person name="Takahashi K."/>
            <person name="Suzuki S."/>
            <person name="Kawai-Toyooka H."/>
            <person name="Yamamoto K."/>
            <person name="Hamaji T."/>
            <person name="Ootsuki R."/>
            <person name="Yamaguchi H."/>
            <person name="Kawachi M."/>
            <person name="Higashiyama T."/>
            <person name="Nozaki H."/>
        </authorList>
    </citation>
    <scope>NUCLEOTIDE SEQUENCE [LARGE SCALE GENOMIC DNA]</scope>
    <source>
        <strain evidence="2 3">NIES-4479</strain>
    </source>
</reference>
<protein>
    <recommendedName>
        <fullName evidence="4">Symplekin C-terminal domain-containing protein</fullName>
    </recommendedName>
</protein>
<organism evidence="2 3">
    <name type="scientific">Pleodorina starrii</name>
    <dbReference type="NCBI Taxonomy" id="330485"/>
    <lineage>
        <taxon>Eukaryota</taxon>
        <taxon>Viridiplantae</taxon>
        <taxon>Chlorophyta</taxon>
        <taxon>core chlorophytes</taxon>
        <taxon>Chlorophyceae</taxon>
        <taxon>CS clade</taxon>
        <taxon>Chlamydomonadales</taxon>
        <taxon>Volvocaceae</taxon>
        <taxon>Pleodorina</taxon>
    </lineage>
</organism>
<evidence type="ECO:0000313" key="3">
    <source>
        <dbReference type="Proteomes" id="UP001165080"/>
    </source>
</evidence>
<dbReference type="Proteomes" id="UP001165080">
    <property type="component" value="Unassembled WGS sequence"/>
</dbReference>
<dbReference type="EMBL" id="BRXU01000001">
    <property type="protein sequence ID" value="GLC47736.1"/>
    <property type="molecule type" value="Genomic_DNA"/>
</dbReference>
<feature type="chain" id="PRO_5040803112" description="Symplekin C-terminal domain-containing protein" evidence="1">
    <location>
        <begin position="19"/>
        <end position="231"/>
    </location>
</feature>
<proteinExistence type="predicted"/>